<reference evidence="1" key="1">
    <citation type="submission" date="2022-07" db="EMBL/GenBank/DDBJ databases">
        <title>Phylogenomic reconstructions and comparative analyses of Kickxellomycotina fungi.</title>
        <authorList>
            <person name="Reynolds N.K."/>
            <person name="Stajich J.E."/>
            <person name="Barry K."/>
            <person name="Grigoriev I.V."/>
            <person name="Crous P."/>
            <person name="Smith M.E."/>
        </authorList>
    </citation>
    <scope>NUCLEOTIDE SEQUENCE</scope>
    <source>
        <strain evidence="1">CBS 190363</strain>
    </source>
</reference>
<evidence type="ECO:0000313" key="1">
    <source>
        <dbReference type="EMBL" id="KAJ2879579.1"/>
    </source>
</evidence>
<evidence type="ECO:0000313" key="2">
    <source>
        <dbReference type="Proteomes" id="UP001139981"/>
    </source>
</evidence>
<sequence>DDDVDKWAAFKAVAAFLAHVARGSPEANGRLAAVALALRGRMVAELGALSAVASFLSRDHSQQTFAFALAPSEETSLLLAFCEWVTVHDPKQPQDPSSGQWQETLPSLLARNSDSAERVAALAGAAAAAMDVQALFDGDRSACVEQVAQQMAAALERHAGCESVVTPAAAFLARVDRSAVLHDRRLCLAAATLAARDLGHRVPALRALLRVADVAEAVRVRDLLDLASEPALDAALHAVLWRAVAASNVQGLLDDRDALLAACEELVVGSAADRSTELRDLAFVALGRVLRVFTGPLARTHPTLAIDAPAAARIRQLLYKYFDERMAAPPRSCALAAAWVSWLGDQTLPPSALSRLA</sequence>
<protein>
    <submittedName>
        <fullName evidence="1">Uncharacterized protein</fullName>
    </submittedName>
</protein>
<name>A0ACC1LUP9_9FUNG</name>
<feature type="non-terminal residue" evidence="1">
    <location>
        <position position="357"/>
    </location>
</feature>
<proteinExistence type="predicted"/>
<dbReference type="Proteomes" id="UP001139981">
    <property type="component" value="Unassembled WGS sequence"/>
</dbReference>
<gene>
    <name evidence="1" type="ORF">IWW38_006092</name>
</gene>
<dbReference type="EMBL" id="JANBVB010003287">
    <property type="protein sequence ID" value="KAJ2879579.1"/>
    <property type="molecule type" value="Genomic_DNA"/>
</dbReference>
<keyword evidence="2" id="KW-1185">Reference proteome</keyword>
<feature type="non-terminal residue" evidence="1">
    <location>
        <position position="1"/>
    </location>
</feature>
<organism evidence="1 2">
    <name type="scientific">Coemansia aciculifera</name>
    <dbReference type="NCBI Taxonomy" id="417176"/>
    <lineage>
        <taxon>Eukaryota</taxon>
        <taxon>Fungi</taxon>
        <taxon>Fungi incertae sedis</taxon>
        <taxon>Zoopagomycota</taxon>
        <taxon>Kickxellomycotina</taxon>
        <taxon>Kickxellomycetes</taxon>
        <taxon>Kickxellales</taxon>
        <taxon>Kickxellaceae</taxon>
        <taxon>Coemansia</taxon>
    </lineage>
</organism>
<comment type="caution">
    <text evidence="1">The sequence shown here is derived from an EMBL/GenBank/DDBJ whole genome shotgun (WGS) entry which is preliminary data.</text>
</comment>
<accession>A0ACC1LUP9</accession>